<reference evidence="2 3" key="1">
    <citation type="submission" date="2022-08" db="EMBL/GenBank/DDBJ databases">
        <title>Aerococcaceae sp. nov isolated from spoiled eye mask.</title>
        <authorList>
            <person name="Zhou G."/>
            <person name="Xie X.-B."/>
            <person name="Shi Q.-S."/>
            <person name="Wang Y.-S."/>
            <person name="Wen X."/>
            <person name="Peng H."/>
            <person name="Yang X.-J."/>
            <person name="Tao H.-B."/>
            <person name="Huang X.-M."/>
        </authorList>
    </citation>
    <scope>NUCLEOTIDE SEQUENCE [LARGE SCALE GENOMIC DNA]</scope>
    <source>
        <strain evidence="3">DM20194951</strain>
    </source>
</reference>
<dbReference type="InterPro" id="IPR036691">
    <property type="entry name" value="Endo/exonu/phosph_ase_sf"/>
</dbReference>
<keyword evidence="2" id="KW-0255">Endonuclease</keyword>
<gene>
    <name evidence="2" type="ORF">NRE15_01760</name>
</gene>
<dbReference type="PANTHER" id="PTHR12121:SF36">
    <property type="entry name" value="ENDONUCLEASE_EXONUCLEASE_PHOSPHATASE DOMAIN-CONTAINING PROTEIN"/>
    <property type="match status" value="1"/>
</dbReference>
<name>A0ABY5P6U4_9LACT</name>
<keyword evidence="2" id="KW-0378">Hydrolase</keyword>
<dbReference type="InterPro" id="IPR050410">
    <property type="entry name" value="CCR4/nocturin_mRNA_transcr"/>
</dbReference>
<dbReference type="Proteomes" id="UP001315967">
    <property type="component" value="Chromosome"/>
</dbReference>
<protein>
    <submittedName>
        <fullName evidence="2">Endonuclease/exonuclease/phosphatase family protein</fullName>
    </submittedName>
</protein>
<dbReference type="InterPro" id="IPR005135">
    <property type="entry name" value="Endo/exonuclease/phosphatase"/>
</dbReference>
<evidence type="ECO:0000259" key="1">
    <source>
        <dbReference type="Pfam" id="PF03372"/>
    </source>
</evidence>
<evidence type="ECO:0000313" key="3">
    <source>
        <dbReference type="Proteomes" id="UP001315967"/>
    </source>
</evidence>
<accession>A0ABY5P6U4</accession>
<feature type="domain" description="Endonuclease/exonuclease/phosphatase" evidence="1">
    <location>
        <begin position="4"/>
        <end position="247"/>
    </location>
</feature>
<dbReference type="CDD" id="cd09083">
    <property type="entry name" value="EEP-1"/>
    <property type="match status" value="1"/>
</dbReference>
<dbReference type="RefSeq" id="WP_313793902.1">
    <property type="nucleotide sequence ID" value="NZ_CP102453.1"/>
</dbReference>
<dbReference type="SUPFAM" id="SSF56219">
    <property type="entry name" value="DNase I-like"/>
    <property type="match status" value="1"/>
</dbReference>
<dbReference type="PANTHER" id="PTHR12121">
    <property type="entry name" value="CARBON CATABOLITE REPRESSOR PROTEIN 4"/>
    <property type="match status" value="1"/>
</dbReference>
<dbReference type="Gene3D" id="3.60.10.10">
    <property type="entry name" value="Endonuclease/exonuclease/phosphatase"/>
    <property type="match status" value="1"/>
</dbReference>
<evidence type="ECO:0000313" key="2">
    <source>
        <dbReference type="EMBL" id="UUX34399.1"/>
    </source>
</evidence>
<keyword evidence="3" id="KW-1185">Reference proteome</keyword>
<keyword evidence="2" id="KW-0540">Nuclease</keyword>
<dbReference type="EMBL" id="CP102453">
    <property type="protein sequence ID" value="UUX34399.1"/>
    <property type="molecule type" value="Genomic_DNA"/>
</dbReference>
<sequence length="255" mass="30210">MRVMTFNLRREIKEDQQNWTQRKTYAFQIIQAHQPEIIGFQEVMPHMYEDLKKELFHHYDYFGEFRSNDSDTEMEPIFFNKNSYTLIDAGSFMLSENPDEDYSIGWDAAFPRIASWVKLHNNEQKPYYIINCHFDHIGTVAREESSKLILEKITELTQEFSLPAIIMGDFNTLPTEGWLDPLLNSRQLNNSYNHLKQTNPHKLLTFHEYKGTKEGLPIDHIFSTKDLEIQQSQIIRDEFNGCYPSDHYPVIVDFE</sequence>
<dbReference type="GO" id="GO:0004519">
    <property type="term" value="F:endonuclease activity"/>
    <property type="evidence" value="ECO:0007669"/>
    <property type="project" value="UniProtKB-KW"/>
</dbReference>
<dbReference type="Pfam" id="PF03372">
    <property type="entry name" value="Exo_endo_phos"/>
    <property type="match status" value="1"/>
</dbReference>
<proteinExistence type="predicted"/>
<organism evidence="2 3">
    <name type="scientific">Fundicoccus culcitae</name>
    <dbReference type="NCBI Taxonomy" id="2969821"/>
    <lineage>
        <taxon>Bacteria</taxon>
        <taxon>Bacillati</taxon>
        <taxon>Bacillota</taxon>
        <taxon>Bacilli</taxon>
        <taxon>Lactobacillales</taxon>
        <taxon>Aerococcaceae</taxon>
        <taxon>Fundicoccus</taxon>
    </lineage>
</organism>